<evidence type="ECO:0000313" key="3">
    <source>
        <dbReference type="Proteomes" id="UP000199379"/>
    </source>
</evidence>
<protein>
    <submittedName>
        <fullName evidence="2">Uncharacterized protein</fullName>
    </submittedName>
</protein>
<sequence>MPNTSFEDRLSRLQERQEQSFRAASEKPAHRKATTRRERLTLALAHLERGGVTGAFAYAPVFRMLAAIGLGPRPLFYWSWIGLVIFGFALFTGIFGGVIYLSVQFGHVARPVQVMIEAGPDVLLVVNTVLALGFAAIHKFKAMQMGLPRWRDL</sequence>
<name>A0A1H6R2J5_9RHOB</name>
<evidence type="ECO:0000313" key="2">
    <source>
        <dbReference type="EMBL" id="SEI47444.1"/>
    </source>
</evidence>
<dbReference type="OrthoDB" id="9892990at2"/>
<proteinExistence type="predicted"/>
<keyword evidence="1" id="KW-0472">Membrane</keyword>
<feature type="transmembrane region" description="Helical" evidence="1">
    <location>
        <begin position="122"/>
        <end position="140"/>
    </location>
</feature>
<dbReference type="Proteomes" id="UP000199379">
    <property type="component" value="Unassembled WGS sequence"/>
</dbReference>
<keyword evidence="1" id="KW-1133">Transmembrane helix</keyword>
<organism evidence="2 3">
    <name type="scientific">Cribrihabitans marinus</name>
    <dbReference type="NCBI Taxonomy" id="1227549"/>
    <lineage>
        <taxon>Bacteria</taxon>
        <taxon>Pseudomonadati</taxon>
        <taxon>Pseudomonadota</taxon>
        <taxon>Alphaproteobacteria</taxon>
        <taxon>Rhodobacterales</taxon>
        <taxon>Paracoccaceae</taxon>
        <taxon>Cribrihabitans</taxon>
    </lineage>
</organism>
<keyword evidence="1" id="KW-0812">Transmembrane</keyword>
<feature type="transmembrane region" description="Helical" evidence="1">
    <location>
        <begin position="75"/>
        <end position="102"/>
    </location>
</feature>
<accession>A0A1H6R2J5</accession>
<evidence type="ECO:0000256" key="1">
    <source>
        <dbReference type="SAM" id="Phobius"/>
    </source>
</evidence>
<gene>
    <name evidence="2" type="ORF">SAMN05444007_101305</name>
</gene>
<dbReference type="Pfam" id="PF19942">
    <property type="entry name" value="DUF6404"/>
    <property type="match status" value="1"/>
</dbReference>
<dbReference type="InterPro" id="IPR045644">
    <property type="entry name" value="DUF6404"/>
</dbReference>
<dbReference type="AlphaFoldDB" id="A0A1H6R2J5"/>
<dbReference type="RefSeq" id="WP_092361835.1">
    <property type="nucleotide sequence ID" value="NZ_BMGV01000001.1"/>
</dbReference>
<dbReference type="EMBL" id="FNYD01000001">
    <property type="protein sequence ID" value="SEI47444.1"/>
    <property type="molecule type" value="Genomic_DNA"/>
</dbReference>
<dbReference type="STRING" id="1227549.SAMN05444007_101305"/>
<reference evidence="2 3" key="1">
    <citation type="submission" date="2016-10" db="EMBL/GenBank/DDBJ databases">
        <authorList>
            <person name="de Groot N.N."/>
        </authorList>
    </citation>
    <scope>NUCLEOTIDE SEQUENCE [LARGE SCALE GENOMIC DNA]</scope>
    <source>
        <strain evidence="2 3">DSM 29340</strain>
    </source>
</reference>
<keyword evidence="3" id="KW-1185">Reference proteome</keyword>